<dbReference type="Gene3D" id="1.20.140.150">
    <property type="match status" value="1"/>
</dbReference>
<feature type="transmembrane region" description="Helical" evidence="2">
    <location>
        <begin position="42"/>
        <end position="71"/>
    </location>
</feature>
<sequence length="216" mass="23623">MPSEHSKTTPSTPPQHEPVHEEQQQGKESKDLEEPKKKGTGAAGVVIAIVCLVLEAIIFLFCVVGTPIDVFKAKSKVKPRMCYSMWGSKQCGPHKTNPSGSANKGFPTSNIKSVMTAAAAFSIISIFFTLLALILTILVACKCMSGIIAGVISIIAFISTLIVWACQAGVYYKKYRLVPIGPRYQIKDSYHYHASFGLFVTAWCLQTIEMILVFFA</sequence>
<feature type="transmembrane region" description="Helical" evidence="2">
    <location>
        <begin position="192"/>
        <end position="215"/>
    </location>
</feature>
<keyword evidence="2" id="KW-1133">Transmembrane helix</keyword>
<dbReference type="PANTHER" id="PTHR33297:SF4">
    <property type="entry name" value="AMASTIN"/>
    <property type="match status" value="1"/>
</dbReference>
<dbReference type="EMBL" id="GQ153665">
    <property type="protein sequence ID" value="ACS87844.1"/>
    <property type="molecule type" value="Genomic_DNA"/>
</dbReference>
<evidence type="ECO:0000256" key="2">
    <source>
        <dbReference type="SAM" id="Phobius"/>
    </source>
</evidence>
<feature type="compositionally biased region" description="Basic and acidic residues" evidence="1">
    <location>
        <begin position="17"/>
        <end position="37"/>
    </location>
</feature>
<dbReference type="Pfam" id="PF07344">
    <property type="entry name" value="Amastin"/>
    <property type="match status" value="1"/>
</dbReference>
<feature type="region of interest" description="Disordered" evidence="1">
    <location>
        <begin position="1"/>
        <end position="37"/>
    </location>
</feature>
<evidence type="ECO:0000313" key="3">
    <source>
        <dbReference type="EMBL" id="ACS87844.1"/>
    </source>
</evidence>
<dbReference type="InterPro" id="IPR009944">
    <property type="entry name" value="Amastin"/>
</dbReference>
<dbReference type="PANTHER" id="PTHR33297">
    <property type="entry name" value="AMASTIN-LIKE SURFACE PROTEIN-LIKE PROTEIN-RELATED"/>
    <property type="match status" value="1"/>
</dbReference>
<name>C6K3Q5_9TRYP</name>
<organism evidence="3">
    <name type="scientific">Angomonas deanei</name>
    <dbReference type="NCBI Taxonomy" id="59799"/>
    <lineage>
        <taxon>Eukaryota</taxon>
        <taxon>Discoba</taxon>
        <taxon>Euglenozoa</taxon>
        <taxon>Kinetoplastea</taxon>
        <taxon>Metakinetoplastina</taxon>
        <taxon>Trypanosomatida</taxon>
        <taxon>Trypanosomatidae</taxon>
        <taxon>Strigomonadinae</taxon>
        <taxon>Angomonas</taxon>
    </lineage>
</organism>
<reference evidence="3" key="1">
    <citation type="submission" date="2009-05" db="EMBL/GenBank/DDBJ databases">
        <title>The evolution of amastin surface glycoproteins in trypanosomatid parasites.</title>
        <authorList>
            <person name="Jackson A.P."/>
        </authorList>
    </citation>
    <scope>NUCLEOTIDE SEQUENCE</scope>
    <source>
        <strain evidence="3">ATCC 30255</strain>
    </source>
</reference>
<protein>
    <submittedName>
        <fullName evidence="3">G-amastin</fullName>
    </submittedName>
</protein>
<dbReference type="AlphaFoldDB" id="C6K3Q5"/>
<keyword evidence="2" id="KW-0472">Membrane</keyword>
<accession>C6K3Q5</accession>
<feature type="transmembrane region" description="Helical" evidence="2">
    <location>
        <begin position="114"/>
        <end position="140"/>
    </location>
</feature>
<keyword evidence="2" id="KW-0812">Transmembrane</keyword>
<evidence type="ECO:0000256" key="1">
    <source>
        <dbReference type="SAM" id="MobiDB-lite"/>
    </source>
</evidence>
<gene>
    <name evidence="3" type="ORF">CDFL6B24_02</name>
</gene>
<feature type="transmembrane region" description="Helical" evidence="2">
    <location>
        <begin position="146"/>
        <end position="172"/>
    </location>
</feature>
<proteinExistence type="predicted"/>